<name>A0A0X1SZ06_PSEAA</name>
<dbReference type="Pfam" id="PF00903">
    <property type="entry name" value="Glyoxalase"/>
    <property type="match status" value="1"/>
</dbReference>
<protein>
    <recommendedName>
        <fullName evidence="1">Glyoxalase/fosfomycin resistance/dioxygenase domain-containing protein</fullName>
    </recommendedName>
</protein>
<dbReference type="KEGG" id="pagb:AWM79_06840"/>
<evidence type="ECO:0000313" key="2">
    <source>
        <dbReference type="EMBL" id="AMB85041.1"/>
    </source>
</evidence>
<dbReference type="InterPro" id="IPR004360">
    <property type="entry name" value="Glyas_Fos-R_dOase_dom"/>
</dbReference>
<dbReference type="Gene3D" id="3.10.180.10">
    <property type="entry name" value="2,3-Dihydroxybiphenyl 1,2-Dioxygenase, domain 1"/>
    <property type="match status" value="1"/>
</dbReference>
<proteinExistence type="predicted"/>
<dbReference type="OrthoDB" id="9795306at2"/>
<accession>A0A0X1SZ06</accession>
<feature type="domain" description="Glyoxalase/fosfomycin resistance/dioxygenase" evidence="1">
    <location>
        <begin position="9"/>
        <end position="129"/>
    </location>
</feature>
<dbReference type="SUPFAM" id="SSF54593">
    <property type="entry name" value="Glyoxalase/Bleomycin resistance protein/Dihydroxybiphenyl dioxygenase"/>
    <property type="match status" value="1"/>
</dbReference>
<organism evidence="2 3">
    <name type="scientific">Pseudomonas agarici</name>
    <dbReference type="NCBI Taxonomy" id="46677"/>
    <lineage>
        <taxon>Bacteria</taxon>
        <taxon>Pseudomonadati</taxon>
        <taxon>Pseudomonadota</taxon>
        <taxon>Gammaproteobacteria</taxon>
        <taxon>Pseudomonadales</taxon>
        <taxon>Pseudomonadaceae</taxon>
        <taxon>Pseudomonas</taxon>
    </lineage>
</organism>
<dbReference type="PANTHER" id="PTHR33990:SF1">
    <property type="entry name" value="PROTEIN YJDN"/>
    <property type="match status" value="1"/>
</dbReference>
<dbReference type="Proteomes" id="UP000063229">
    <property type="component" value="Chromosome"/>
</dbReference>
<dbReference type="RefSeq" id="WP_017133719.1">
    <property type="nucleotide sequence ID" value="NZ_CP014135.1"/>
</dbReference>
<evidence type="ECO:0000313" key="3">
    <source>
        <dbReference type="Proteomes" id="UP000063229"/>
    </source>
</evidence>
<dbReference type="InterPro" id="IPR028973">
    <property type="entry name" value="PhnB-like"/>
</dbReference>
<dbReference type="InterPro" id="IPR029068">
    <property type="entry name" value="Glyas_Bleomycin-R_OHBP_Dase"/>
</dbReference>
<gene>
    <name evidence="2" type="ORF">AWM79_06840</name>
</gene>
<dbReference type="AlphaFoldDB" id="A0A0X1SZ06"/>
<keyword evidence="3" id="KW-1185">Reference proteome</keyword>
<dbReference type="EMBL" id="CP014135">
    <property type="protein sequence ID" value="AMB85041.1"/>
    <property type="molecule type" value="Genomic_DNA"/>
</dbReference>
<dbReference type="STRING" id="46677.AWM79_06840"/>
<reference evidence="3" key="1">
    <citation type="submission" date="2016-01" db="EMBL/GenBank/DDBJ databases">
        <authorList>
            <person name="Storey N.H."/>
            <person name="Neuman B.W."/>
        </authorList>
    </citation>
    <scope>NUCLEOTIDE SEQUENCE [LARGE SCALE GENOMIC DNA]</scope>
    <source>
        <strain evidence="3">NCPPB 2472</strain>
    </source>
</reference>
<dbReference type="PANTHER" id="PTHR33990">
    <property type="entry name" value="PROTEIN YJDN-RELATED"/>
    <property type="match status" value="1"/>
</dbReference>
<evidence type="ECO:0000259" key="1">
    <source>
        <dbReference type="Pfam" id="PF00903"/>
    </source>
</evidence>
<dbReference type="CDD" id="cd06588">
    <property type="entry name" value="PhnB_like"/>
    <property type="match status" value="1"/>
</dbReference>
<sequence length="138" mass="15357">MKIIPYLTFNGRCKEAFALYQKVLGGELFSMSFAEAPAEVGMPKDANMILHACLTLGDFSLMASDCPPGQPYHKPQGVSVSLNVDSVAEAKRLFDGLSAGGKVFMPLEKTFWAQRFAMFEDRFGIAWMVNYEGKHKQH</sequence>